<evidence type="ECO:0000256" key="1">
    <source>
        <dbReference type="SAM" id="MobiDB-lite"/>
    </source>
</evidence>
<proteinExistence type="predicted"/>
<evidence type="ECO:0000313" key="3">
    <source>
        <dbReference type="WBParaSite" id="maker-unitig_28020-snap-gene-0.3-mRNA-1"/>
    </source>
</evidence>
<feature type="region of interest" description="Disordered" evidence="1">
    <location>
        <begin position="101"/>
        <end position="144"/>
    </location>
</feature>
<dbReference type="WBParaSite" id="maker-unitig_28020-snap-gene-0.3-mRNA-1">
    <property type="protein sequence ID" value="maker-unitig_28020-snap-gene-0.3-mRNA-1"/>
    <property type="gene ID" value="maker-unitig_28020-snap-gene-0.3"/>
</dbReference>
<dbReference type="Proteomes" id="UP000095280">
    <property type="component" value="Unplaced"/>
</dbReference>
<sequence>QTLDSILVVAQCHWQAAISSLFRAGRPNNWTLLFQLKMAVGVTHRPQLRQAARQILAGNPRITRRGHRLRARVLRAPTADSCFEASRGWFASAVAGAAEAADSGSGSPLSAKSAESQQRHQQVSESSNKNSDTMRWTSASDQRR</sequence>
<keyword evidence="2" id="KW-1185">Reference proteome</keyword>
<name>A0A1I8FBC7_9PLAT</name>
<evidence type="ECO:0000313" key="2">
    <source>
        <dbReference type="Proteomes" id="UP000095280"/>
    </source>
</evidence>
<dbReference type="AlphaFoldDB" id="A0A1I8FBC7"/>
<reference evidence="3" key="1">
    <citation type="submission" date="2016-11" db="UniProtKB">
        <authorList>
            <consortium name="WormBaseParasite"/>
        </authorList>
    </citation>
    <scope>IDENTIFICATION</scope>
</reference>
<organism evidence="2 3">
    <name type="scientific">Macrostomum lignano</name>
    <dbReference type="NCBI Taxonomy" id="282301"/>
    <lineage>
        <taxon>Eukaryota</taxon>
        <taxon>Metazoa</taxon>
        <taxon>Spiralia</taxon>
        <taxon>Lophotrochozoa</taxon>
        <taxon>Platyhelminthes</taxon>
        <taxon>Rhabditophora</taxon>
        <taxon>Macrostomorpha</taxon>
        <taxon>Macrostomida</taxon>
        <taxon>Macrostomidae</taxon>
        <taxon>Macrostomum</taxon>
    </lineage>
</organism>
<accession>A0A1I8FBC7</accession>
<feature type="compositionally biased region" description="Polar residues" evidence="1">
    <location>
        <begin position="108"/>
        <end position="144"/>
    </location>
</feature>
<protein>
    <submittedName>
        <fullName evidence="3">FAT domain-containing protein</fullName>
    </submittedName>
</protein>